<evidence type="ECO:0000313" key="2">
    <source>
        <dbReference type="Proteomes" id="UP001202717"/>
    </source>
</evidence>
<reference evidence="1 2" key="1">
    <citation type="submission" date="2023-01" db="EMBL/GenBank/DDBJ databases">
        <title>Psychroserpens ponticola sp. nov., isolated from seawater.</title>
        <authorList>
            <person name="Kristyanto S."/>
            <person name="Jung J."/>
            <person name="Kim J.M."/>
            <person name="Jeon C.O."/>
        </authorList>
    </citation>
    <scope>NUCLEOTIDE SEQUENCE [LARGE SCALE GENOMIC DNA]</scope>
    <source>
        <strain evidence="1 2">MSW6</strain>
    </source>
</reference>
<evidence type="ECO:0000313" key="1">
    <source>
        <dbReference type="EMBL" id="WCO02890.1"/>
    </source>
</evidence>
<dbReference type="EMBL" id="CP116221">
    <property type="protein sequence ID" value="WCO02890.1"/>
    <property type="molecule type" value="Genomic_DNA"/>
</dbReference>
<name>A0ABY7S0H2_9FLAO</name>
<gene>
    <name evidence="1" type="ORF">MUN68_005205</name>
</gene>
<accession>A0ABY7S0H2</accession>
<dbReference type="RefSeq" id="WP_249995608.1">
    <property type="nucleotide sequence ID" value="NZ_CP116221.1"/>
</dbReference>
<keyword evidence="2" id="KW-1185">Reference proteome</keyword>
<sequence length="129" mass="14999">MSKLLAIIFSFLILIQSFNINFEDISKFKILLEHANYHAETYGDSFVEFIAEHYGDAKYQHAGEHEEHKDLPFNDSQHQLTHINSSFILNSISCNIEYSSFTEIPLNFLYKESSSLFEKLAVFQPPRFA</sequence>
<proteinExistence type="predicted"/>
<dbReference type="Proteomes" id="UP001202717">
    <property type="component" value="Chromosome"/>
</dbReference>
<protein>
    <submittedName>
        <fullName evidence="1">Uncharacterized protein</fullName>
    </submittedName>
</protein>
<organism evidence="1 2">
    <name type="scientific">Psychroserpens ponticola</name>
    <dbReference type="NCBI Taxonomy" id="2932268"/>
    <lineage>
        <taxon>Bacteria</taxon>
        <taxon>Pseudomonadati</taxon>
        <taxon>Bacteroidota</taxon>
        <taxon>Flavobacteriia</taxon>
        <taxon>Flavobacteriales</taxon>
        <taxon>Flavobacteriaceae</taxon>
        <taxon>Psychroserpens</taxon>
    </lineage>
</organism>